<dbReference type="RefSeq" id="WP_003141638.1">
    <property type="nucleotide sequence ID" value="NZ_CP014164.1"/>
</dbReference>
<dbReference type="PROSITE" id="PS51257">
    <property type="entry name" value="PROKAR_LIPOPROTEIN"/>
    <property type="match status" value="1"/>
</dbReference>
<proteinExistence type="predicted"/>
<sequence length="191" mass="20893">MKKILLLSSLSVLLFACSNQTDEEKVISDSPTSSSVEQEASSEEAQALYQSTIQNFTRITAGEITSKINNGDGFYLFIGAEDSADATTFATKLDEASSIFETPSSADIEGVIYYLDLTSASDQATATFTEDYGIDTVPAFHFFEGQIYHSKIEDIDSENISVKEIQDFINTPYQDEHVATAPDENMDNGDS</sequence>
<name>A0AAU8U207_9LACT</name>
<gene>
    <name evidence="2" type="ORF">AWM76_01275</name>
</gene>
<evidence type="ECO:0000313" key="2">
    <source>
        <dbReference type="EMBL" id="AMC00299.1"/>
    </source>
</evidence>
<organism evidence="2 3">
    <name type="scientific">Aerococcus viridans</name>
    <dbReference type="NCBI Taxonomy" id="1377"/>
    <lineage>
        <taxon>Bacteria</taxon>
        <taxon>Bacillati</taxon>
        <taxon>Bacillota</taxon>
        <taxon>Bacilli</taxon>
        <taxon>Lactobacillales</taxon>
        <taxon>Aerococcaceae</taxon>
        <taxon>Aerococcus</taxon>
    </lineage>
</organism>
<dbReference type="GeneID" id="32029541"/>
<dbReference type="InterPro" id="IPR046698">
    <property type="entry name" value="PedC-like"/>
</dbReference>
<reference evidence="2 3" key="1">
    <citation type="journal article" date="2016" name="Genome Announc.">
        <title>Complete Genome Sequences of Aerococcus christensenii CCUG 28831T, Aerococcus sanguinicola CCUG 43001T, Aerococcus urinae CCUG 36881T, Aerococcus urinaeequi CCUG 28094T, Aerococcus urinaehominis CCUG 42038 BT, and Aerococcus viridans CCUG 4311T.</title>
        <authorList>
            <person name="Carkaci D."/>
            <person name="Dargis R."/>
            <person name="Nielsen X.C."/>
            <person name="Skovgaard O."/>
            <person name="Fuursted K."/>
            <person name="Christensen J.J."/>
        </authorList>
    </citation>
    <scope>NUCLEOTIDE SEQUENCE [LARGE SCALE GENOMIC DNA]</scope>
    <source>
        <strain evidence="2 3">CCUG4311</strain>
    </source>
</reference>
<dbReference type="Proteomes" id="UP000066986">
    <property type="component" value="Chromosome"/>
</dbReference>
<evidence type="ECO:0000256" key="1">
    <source>
        <dbReference type="SAM" id="SignalP"/>
    </source>
</evidence>
<dbReference type="KEGG" id="avs:AWM76_01275"/>
<evidence type="ECO:0008006" key="4">
    <source>
        <dbReference type="Google" id="ProtNLM"/>
    </source>
</evidence>
<protein>
    <recommendedName>
        <fullName evidence="4">Thioredoxin domain-containing protein</fullName>
    </recommendedName>
</protein>
<accession>A0AAU8U207</accession>
<evidence type="ECO:0000313" key="3">
    <source>
        <dbReference type="Proteomes" id="UP000066986"/>
    </source>
</evidence>
<dbReference type="EMBL" id="CP014164">
    <property type="protein sequence ID" value="AMC00299.1"/>
    <property type="molecule type" value="Genomic_DNA"/>
</dbReference>
<feature type="chain" id="PRO_5043437327" description="Thioredoxin domain-containing protein" evidence="1">
    <location>
        <begin position="22"/>
        <end position="191"/>
    </location>
</feature>
<feature type="signal peptide" evidence="1">
    <location>
        <begin position="1"/>
        <end position="21"/>
    </location>
</feature>
<dbReference type="Gene3D" id="3.40.30.10">
    <property type="entry name" value="Glutaredoxin"/>
    <property type="match status" value="1"/>
</dbReference>
<dbReference type="AlphaFoldDB" id="A0AAU8U207"/>
<keyword evidence="1" id="KW-0732">Signal</keyword>
<dbReference type="Pfam" id="PF20207">
    <property type="entry name" value="DUF6568"/>
    <property type="match status" value="1"/>
</dbReference>
<reference evidence="3" key="2">
    <citation type="submission" date="2016-01" db="EMBL/GenBank/DDBJ databases">
        <title>Six Aerococcus type strain genome sequencing and assembly using PacBio and Illumina Hiseq.</title>
        <authorList>
            <person name="Carkaci D."/>
            <person name="Dargis R."/>
            <person name="Nielsen X.C."/>
            <person name="Skovgaard O."/>
            <person name="Fuursted K."/>
            <person name="Christensen J.J."/>
        </authorList>
    </citation>
    <scope>NUCLEOTIDE SEQUENCE [LARGE SCALE GENOMIC DNA]</scope>
    <source>
        <strain evidence="3">CCUG4311</strain>
    </source>
</reference>